<evidence type="ECO:0000256" key="4">
    <source>
        <dbReference type="RuleBase" id="RU004262"/>
    </source>
</evidence>
<feature type="signal peptide" evidence="5">
    <location>
        <begin position="1"/>
        <end position="23"/>
    </location>
</feature>
<organism evidence="7 8">
    <name type="scientific">Iphiclides podalirius</name>
    <name type="common">scarce swallowtail</name>
    <dbReference type="NCBI Taxonomy" id="110791"/>
    <lineage>
        <taxon>Eukaryota</taxon>
        <taxon>Metazoa</taxon>
        <taxon>Ecdysozoa</taxon>
        <taxon>Arthropoda</taxon>
        <taxon>Hexapoda</taxon>
        <taxon>Insecta</taxon>
        <taxon>Pterygota</taxon>
        <taxon>Neoptera</taxon>
        <taxon>Endopterygota</taxon>
        <taxon>Lepidoptera</taxon>
        <taxon>Glossata</taxon>
        <taxon>Ditrysia</taxon>
        <taxon>Papilionoidea</taxon>
        <taxon>Papilionidae</taxon>
        <taxon>Papilioninae</taxon>
        <taxon>Iphiclides</taxon>
    </lineage>
</organism>
<dbReference type="Gene3D" id="3.40.50.1820">
    <property type="entry name" value="alpha/beta hydrolase"/>
    <property type="match status" value="1"/>
</dbReference>
<keyword evidence="3" id="KW-0964">Secreted</keyword>
<dbReference type="InterPro" id="IPR029058">
    <property type="entry name" value="AB_hydrolase_fold"/>
</dbReference>
<protein>
    <recommendedName>
        <fullName evidence="6">Lipase domain-containing protein</fullName>
    </recommendedName>
</protein>
<keyword evidence="8" id="KW-1185">Reference proteome</keyword>
<dbReference type="PANTHER" id="PTHR11610:SF173">
    <property type="entry name" value="LIPASE DOMAIN-CONTAINING PROTEIN-RELATED"/>
    <property type="match status" value="1"/>
</dbReference>
<comment type="subcellular location">
    <subcellularLocation>
        <location evidence="1">Secreted</location>
    </subcellularLocation>
</comment>
<dbReference type="PANTHER" id="PTHR11610">
    <property type="entry name" value="LIPASE"/>
    <property type="match status" value="1"/>
</dbReference>
<dbReference type="SUPFAM" id="SSF53474">
    <property type="entry name" value="alpha/beta-Hydrolases"/>
    <property type="match status" value="1"/>
</dbReference>
<evidence type="ECO:0000256" key="3">
    <source>
        <dbReference type="ARBA" id="ARBA00022525"/>
    </source>
</evidence>
<name>A0ABN8IH57_9NEOP</name>
<proteinExistence type="inferred from homology"/>
<sequence length="368" mass="40925">MATQATIVYLNAVIICLLASGHADGGDYGPRPEIGYPAGLIPNCPGVLKNATIGAKNMLMFRIMVHKVTNGQILRQNYPIASAAKSLAKDKLVDFRKKKTMLYAGGFFDSASFPFSQSIGSAYSKRGYNVLMTETFHFLTHIYPKSVRLSRVLGEKIGEFLVSLTEHGLRAENLELVGISIGAHIAGYASKYFFAATGKKPARITGLDPAGPCYRALPPNSRLQASDAERVDILHTNIDGFGIAERLGHVDFYVNGGEFQPSDIPFIPCLILCSHFRSAFYLWQAIEHPKKFIGVRCDSIQDARFAKCFNNTETNYVGLETRFDRPGIFYLPTHNEFPYYRGKEGLKEENEIYTSVSRRINAEELLQV</sequence>
<feature type="chain" id="PRO_5046569610" description="Lipase domain-containing protein" evidence="5">
    <location>
        <begin position="24"/>
        <end position="368"/>
    </location>
</feature>
<evidence type="ECO:0000313" key="7">
    <source>
        <dbReference type="EMBL" id="CAH2057002.1"/>
    </source>
</evidence>
<reference evidence="7" key="1">
    <citation type="submission" date="2022-03" db="EMBL/GenBank/DDBJ databases">
        <authorList>
            <person name="Martin H S."/>
        </authorList>
    </citation>
    <scope>NUCLEOTIDE SEQUENCE</scope>
</reference>
<accession>A0ABN8IH57</accession>
<feature type="non-terminal residue" evidence="7">
    <location>
        <position position="1"/>
    </location>
</feature>
<keyword evidence="5" id="KW-0732">Signal</keyword>
<evidence type="ECO:0000256" key="2">
    <source>
        <dbReference type="ARBA" id="ARBA00010701"/>
    </source>
</evidence>
<dbReference type="InterPro" id="IPR000734">
    <property type="entry name" value="TAG_lipase"/>
</dbReference>
<dbReference type="EMBL" id="OW152836">
    <property type="protein sequence ID" value="CAH2057002.1"/>
    <property type="molecule type" value="Genomic_DNA"/>
</dbReference>
<gene>
    <name evidence="7" type="ORF">IPOD504_LOCUS9922</name>
</gene>
<feature type="domain" description="Lipase" evidence="6">
    <location>
        <begin position="97"/>
        <end position="339"/>
    </location>
</feature>
<evidence type="ECO:0000313" key="8">
    <source>
        <dbReference type="Proteomes" id="UP000837857"/>
    </source>
</evidence>
<evidence type="ECO:0000256" key="1">
    <source>
        <dbReference type="ARBA" id="ARBA00004613"/>
    </source>
</evidence>
<comment type="similarity">
    <text evidence="2 4">Belongs to the AB hydrolase superfamily. Lipase family.</text>
</comment>
<dbReference type="InterPro" id="IPR013818">
    <property type="entry name" value="Lipase"/>
</dbReference>
<dbReference type="Pfam" id="PF00151">
    <property type="entry name" value="Lipase"/>
    <property type="match status" value="1"/>
</dbReference>
<evidence type="ECO:0000256" key="5">
    <source>
        <dbReference type="SAM" id="SignalP"/>
    </source>
</evidence>
<dbReference type="Proteomes" id="UP000837857">
    <property type="component" value="Chromosome 24"/>
</dbReference>
<evidence type="ECO:0000259" key="6">
    <source>
        <dbReference type="Pfam" id="PF00151"/>
    </source>
</evidence>